<feature type="non-terminal residue" evidence="1">
    <location>
        <position position="517"/>
    </location>
</feature>
<evidence type="ECO:0000313" key="2">
    <source>
        <dbReference type="Proteomes" id="UP000076722"/>
    </source>
</evidence>
<evidence type="ECO:0000313" key="1">
    <source>
        <dbReference type="EMBL" id="KZS94963.1"/>
    </source>
</evidence>
<gene>
    <name evidence="1" type="ORF">SISNIDRAFT_453132</name>
</gene>
<dbReference type="InterPro" id="IPR032675">
    <property type="entry name" value="LRR_dom_sf"/>
</dbReference>
<dbReference type="EMBL" id="KV419403">
    <property type="protein sequence ID" value="KZS94963.1"/>
    <property type="molecule type" value="Genomic_DNA"/>
</dbReference>
<dbReference type="Proteomes" id="UP000076722">
    <property type="component" value="Unassembled WGS sequence"/>
</dbReference>
<proteinExistence type="predicted"/>
<accession>A0A164WDN5</accession>
<dbReference type="Gene3D" id="3.80.10.10">
    <property type="entry name" value="Ribonuclease Inhibitor"/>
    <property type="match status" value="1"/>
</dbReference>
<sequence length="517" mass="58646">MAFQHLSENDLASCARVNRFISEHALDLLYSNSPYLTEFLKILAPMEHLVDYSNASLILRFVRPLTPTDWDRFRHYSPRVRRLSEEYFSGIDDLSRESMLDLISTIPAGEAIFPFLHTLEWQSATNLTRPFVTSLLCHATIVNVEFSTATDDFECGAFLEHLVRRCPNIESLGFWPGPSWYDQIEVDFHSAIQSLPRLHTLDTCDTLVTPEVLKELSHRPHFLNLWSCAFRAEDIPVHGSSEQMLDHQGAFPALSNVAGICSRIMRLPKDVLEGPSLTHLNVYVVDESNIPDLLALVSASCIKLRHFSLMTAPRSISHTAFTADTLKPLLALQYIEVFVVDHTSIPPRISDEDLDVFARSFPRLQHFELCPRAEGEPQIQSPTLASLIPFAQHCRRLISIGIYMDASIPPPALPHEYHSFSCSFQTMNVLCSRIDEPSVVVDFLIALFPLQATIQITRGPLQVRYLRGDYTGFPPPDSDHDLGITSIIYRDEWRRANTILSGLSRTRETLIAHRRDI</sequence>
<name>A0A164WDN5_9AGAM</name>
<dbReference type="OrthoDB" id="2447803at2759"/>
<organism evidence="1 2">
    <name type="scientific">Sistotremastrum niveocremeum HHB9708</name>
    <dbReference type="NCBI Taxonomy" id="1314777"/>
    <lineage>
        <taxon>Eukaryota</taxon>
        <taxon>Fungi</taxon>
        <taxon>Dikarya</taxon>
        <taxon>Basidiomycota</taxon>
        <taxon>Agaricomycotina</taxon>
        <taxon>Agaricomycetes</taxon>
        <taxon>Sistotremastrales</taxon>
        <taxon>Sistotremastraceae</taxon>
        <taxon>Sertulicium</taxon>
        <taxon>Sertulicium niveocremeum</taxon>
    </lineage>
</organism>
<dbReference type="SUPFAM" id="SSF52047">
    <property type="entry name" value="RNI-like"/>
    <property type="match status" value="1"/>
</dbReference>
<dbReference type="AlphaFoldDB" id="A0A164WDN5"/>
<evidence type="ECO:0008006" key="3">
    <source>
        <dbReference type="Google" id="ProtNLM"/>
    </source>
</evidence>
<keyword evidence="2" id="KW-1185">Reference proteome</keyword>
<reference evidence="1 2" key="1">
    <citation type="journal article" date="2016" name="Mol. Biol. Evol.">
        <title>Comparative Genomics of Early-Diverging Mushroom-Forming Fungi Provides Insights into the Origins of Lignocellulose Decay Capabilities.</title>
        <authorList>
            <person name="Nagy L.G."/>
            <person name="Riley R."/>
            <person name="Tritt A."/>
            <person name="Adam C."/>
            <person name="Daum C."/>
            <person name="Floudas D."/>
            <person name="Sun H."/>
            <person name="Yadav J.S."/>
            <person name="Pangilinan J."/>
            <person name="Larsson K.H."/>
            <person name="Matsuura K."/>
            <person name="Barry K."/>
            <person name="Labutti K."/>
            <person name="Kuo R."/>
            <person name="Ohm R.A."/>
            <person name="Bhattacharya S.S."/>
            <person name="Shirouzu T."/>
            <person name="Yoshinaga Y."/>
            <person name="Martin F.M."/>
            <person name="Grigoriev I.V."/>
            <person name="Hibbett D.S."/>
        </authorList>
    </citation>
    <scope>NUCLEOTIDE SEQUENCE [LARGE SCALE GENOMIC DNA]</scope>
    <source>
        <strain evidence="1 2">HHB9708</strain>
    </source>
</reference>
<protein>
    <recommendedName>
        <fullName evidence="3">F-box domain-containing protein</fullName>
    </recommendedName>
</protein>